<keyword evidence="1" id="KW-0614">Plasmid</keyword>
<sequence>MMEDEFGDDEQLENDVPARVYRWEDLDGAQAAELWAELIAWVGWFRRRYAVSGSDAVIPPCWFRHPVAVEELTGLMVSHQSAYTLDEPGSELSAFHVQWLWPTLRDLAERAGYKRCTDAKCSFKALEIVDDLEGLGEWVNDDIAVRQ</sequence>
<keyword evidence="2" id="KW-1185">Reference proteome</keyword>
<evidence type="ECO:0000313" key="1">
    <source>
        <dbReference type="EMBL" id="UPU46226.1"/>
    </source>
</evidence>
<proteinExistence type="predicted"/>
<dbReference type="RefSeq" id="WP_064074969.1">
    <property type="nucleotide sequence ID" value="NZ_CP096564.1"/>
</dbReference>
<reference evidence="2" key="1">
    <citation type="journal article" date="2022" name="Environ. Microbiol.">
        <title>Functional analysis, diversity, and distribution of carbendazim hydrolases MheI and CbmA, responsible for the initial step in carbendazim degradation.</title>
        <authorList>
            <person name="Zhang M."/>
            <person name="Bai X."/>
            <person name="Li Q."/>
            <person name="Zhang L."/>
            <person name="Zhu Q."/>
            <person name="Gao S."/>
            <person name="Ke Z."/>
            <person name="Jiang M."/>
            <person name="Hu J."/>
            <person name="Qiu J."/>
            <person name="Hong Q."/>
        </authorList>
    </citation>
    <scope>NUCLEOTIDE SEQUENCE [LARGE SCALE GENOMIC DNA]</scope>
    <source>
        <strain evidence="2">djl-6</strain>
    </source>
</reference>
<gene>
    <name evidence="1" type="ORF">M0639_29710</name>
</gene>
<evidence type="ECO:0000313" key="2">
    <source>
        <dbReference type="Proteomes" id="UP000831484"/>
    </source>
</evidence>
<dbReference type="AlphaFoldDB" id="A0AB38RLW9"/>
<accession>A0AB38RLW9</accession>
<name>A0AB38RLW9_RHOSG</name>
<geneLocation type="plasmid" evidence="1 2">
    <name>pdjl-6-1</name>
</geneLocation>
<dbReference type="Proteomes" id="UP000831484">
    <property type="component" value="Plasmid pdjl-6-1"/>
</dbReference>
<protein>
    <submittedName>
        <fullName evidence="1">Uncharacterized protein</fullName>
    </submittedName>
</protein>
<dbReference type="EMBL" id="CP096564">
    <property type="protein sequence ID" value="UPU46226.1"/>
    <property type="molecule type" value="Genomic_DNA"/>
</dbReference>
<organism evidence="1 2">
    <name type="scientific">Rhodococcus qingshengii JCM 15477</name>
    <dbReference type="NCBI Taxonomy" id="1303681"/>
    <lineage>
        <taxon>Bacteria</taxon>
        <taxon>Bacillati</taxon>
        <taxon>Actinomycetota</taxon>
        <taxon>Actinomycetes</taxon>
        <taxon>Mycobacteriales</taxon>
        <taxon>Nocardiaceae</taxon>
        <taxon>Rhodococcus</taxon>
        <taxon>Rhodococcus erythropolis group</taxon>
    </lineage>
</organism>